<evidence type="ECO:0000256" key="1">
    <source>
        <dbReference type="SAM" id="MobiDB-lite"/>
    </source>
</evidence>
<dbReference type="Proteomes" id="UP001345219">
    <property type="component" value="Chromosome 12"/>
</dbReference>
<accession>A0AAN7GNX4</accession>
<dbReference type="PANTHER" id="PTHR35117">
    <property type="entry name" value="MYOSIN-M HEAVY PROTEIN"/>
    <property type="match status" value="1"/>
</dbReference>
<evidence type="ECO:0000313" key="3">
    <source>
        <dbReference type="Proteomes" id="UP001345219"/>
    </source>
</evidence>
<keyword evidence="3" id="KW-1185">Reference proteome</keyword>
<gene>
    <name evidence="2" type="ORF">SAY87_014814</name>
</gene>
<name>A0AAN7GNX4_9MYRT</name>
<organism evidence="2 3">
    <name type="scientific">Trapa incisa</name>
    <dbReference type="NCBI Taxonomy" id="236973"/>
    <lineage>
        <taxon>Eukaryota</taxon>
        <taxon>Viridiplantae</taxon>
        <taxon>Streptophyta</taxon>
        <taxon>Embryophyta</taxon>
        <taxon>Tracheophyta</taxon>
        <taxon>Spermatophyta</taxon>
        <taxon>Magnoliopsida</taxon>
        <taxon>eudicotyledons</taxon>
        <taxon>Gunneridae</taxon>
        <taxon>Pentapetalae</taxon>
        <taxon>rosids</taxon>
        <taxon>malvids</taxon>
        <taxon>Myrtales</taxon>
        <taxon>Lythraceae</taxon>
        <taxon>Trapa</taxon>
    </lineage>
</organism>
<sequence length="500" mass="54264">MGRSSRSRKPDPIGKGKLTPVQIAYIVDCYLFDNNFTQTRSVFRSEASALIKSPVNEAPRGLLSLAVILDEYISLKEQKVVVEQERIRLERENWRIQALLRGMQEAMSVYNSSGAGPSTPAIQAPVEKSNLYPVNQSTRSSSGHLAGNATPVVTFSVPQSQTSVVYQKPSSQVAVQPSSIKRKAVNAPEGPSGAKKSRSISSTSSKRLPIKSSGISQLTTNAGSSQEDANPTVPISSIQSNMTNMPMVHSSSIAKRLFTPPKSSGPTTPSRGTSSHSDKSASSSMETPSAAECSNSNSNTPEGTIPTHCTMVSYQKIILSPFKQIIERGKCISSSSPAKKAKGRLDFNDTVPYMPVRVENEVVDNTSTSESEKEIDICNMDFPNLDMFGADFSLFSELFVDLDLDSEDVNNSSGSVEASARAMTGISHESRFEDLGADQLMSEYSAAVTQIHSEKDIQVQGENNLIVKSITRCTSISPGKWTVQTILLITYLLHYMLERP</sequence>
<proteinExistence type="predicted"/>
<dbReference type="EMBL" id="JAXIOK010000019">
    <property type="protein sequence ID" value="KAK4748228.1"/>
    <property type="molecule type" value="Genomic_DNA"/>
</dbReference>
<dbReference type="PANTHER" id="PTHR35117:SF1">
    <property type="entry name" value="MYOSIN-M HEAVY PROTEIN"/>
    <property type="match status" value="1"/>
</dbReference>
<comment type="caution">
    <text evidence="2">The sequence shown here is derived from an EMBL/GenBank/DDBJ whole genome shotgun (WGS) entry which is preliminary data.</text>
</comment>
<dbReference type="AlphaFoldDB" id="A0AAN7GNX4"/>
<feature type="compositionally biased region" description="Polar residues" evidence="1">
    <location>
        <begin position="292"/>
        <end position="302"/>
    </location>
</feature>
<feature type="region of interest" description="Disordered" evidence="1">
    <location>
        <begin position="257"/>
        <end position="304"/>
    </location>
</feature>
<evidence type="ECO:0000313" key="2">
    <source>
        <dbReference type="EMBL" id="KAK4748228.1"/>
    </source>
</evidence>
<feature type="compositionally biased region" description="Low complexity" evidence="1">
    <location>
        <begin position="259"/>
        <end position="284"/>
    </location>
</feature>
<reference evidence="2 3" key="1">
    <citation type="journal article" date="2023" name="Hortic Res">
        <title>Pangenome of water caltrop reveals structural variations and asymmetric subgenome divergence after allopolyploidization.</title>
        <authorList>
            <person name="Zhang X."/>
            <person name="Chen Y."/>
            <person name="Wang L."/>
            <person name="Yuan Y."/>
            <person name="Fang M."/>
            <person name="Shi L."/>
            <person name="Lu R."/>
            <person name="Comes H.P."/>
            <person name="Ma Y."/>
            <person name="Chen Y."/>
            <person name="Huang G."/>
            <person name="Zhou Y."/>
            <person name="Zheng Z."/>
            <person name="Qiu Y."/>
        </authorList>
    </citation>
    <scope>NUCLEOTIDE SEQUENCE [LARGE SCALE GENOMIC DNA]</scope>
    <source>
        <tissue evidence="2">Roots</tissue>
    </source>
</reference>
<feature type="compositionally biased region" description="Polar residues" evidence="1">
    <location>
        <begin position="213"/>
        <end position="238"/>
    </location>
</feature>
<protein>
    <submittedName>
        <fullName evidence="2">Uncharacterized protein</fullName>
    </submittedName>
</protein>
<feature type="region of interest" description="Disordered" evidence="1">
    <location>
        <begin position="166"/>
        <end position="238"/>
    </location>
</feature>
<feature type="compositionally biased region" description="Polar residues" evidence="1">
    <location>
        <begin position="166"/>
        <end position="179"/>
    </location>
</feature>